<feature type="region of interest" description="Disordered" evidence="1">
    <location>
        <begin position="1"/>
        <end position="34"/>
    </location>
</feature>
<reference evidence="2" key="1">
    <citation type="submission" date="2019-02" db="EMBL/GenBank/DDBJ databases">
        <authorList>
            <person name="Gruber-Vodicka R. H."/>
            <person name="Seah K. B. B."/>
        </authorList>
    </citation>
    <scope>NUCLEOTIDE SEQUENCE</scope>
    <source>
        <strain evidence="2">BECK_DK47</strain>
    </source>
</reference>
<proteinExistence type="predicted"/>
<dbReference type="AlphaFoldDB" id="A0A450SL67"/>
<organism evidence="2">
    <name type="scientific">Candidatus Kentrum sp. DK</name>
    <dbReference type="NCBI Taxonomy" id="2126562"/>
    <lineage>
        <taxon>Bacteria</taxon>
        <taxon>Pseudomonadati</taxon>
        <taxon>Pseudomonadota</taxon>
        <taxon>Gammaproteobacteria</taxon>
        <taxon>Candidatus Kentrum</taxon>
    </lineage>
</organism>
<gene>
    <name evidence="2" type="ORF">BECKDK2373B_GA0170837_104616</name>
</gene>
<protein>
    <submittedName>
        <fullName evidence="2">Uncharacterized protein</fullName>
    </submittedName>
</protein>
<name>A0A450SL67_9GAMM</name>
<dbReference type="EMBL" id="CAADEX010000046">
    <property type="protein sequence ID" value="VFJ54344.1"/>
    <property type="molecule type" value="Genomic_DNA"/>
</dbReference>
<sequence length="105" mass="12055">MLRGRRERLPNRFRAKGRLSGKNGTRPDGMTREAAVRSGSGWDRDFPAFEQGLGGVFWGFSACSFHSVRNVPPYFWGYLPPARWVEDKRIINLLKSKPFILLVIM</sequence>
<evidence type="ECO:0000313" key="2">
    <source>
        <dbReference type="EMBL" id="VFJ54344.1"/>
    </source>
</evidence>
<accession>A0A450SL67</accession>
<evidence type="ECO:0000256" key="1">
    <source>
        <dbReference type="SAM" id="MobiDB-lite"/>
    </source>
</evidence>